<dbReference type="EMBL" id="JBHSJG010000016">
    <property type="protein sequence ID" value="MFC4987079.1"/>
    <property type="molecule type" value="Genomic_DNA"/>
</dbReference>
<sequence>MPSIDLTMRQKALLRALVDLHDESEDTIRSEEIAEQIDRNPGTIRNQMQSLRDLQLVEGIPGPKGGYKPTATAYETLEIQQIDDPKSVPLQREGEDIEGVIVEGVDLSSIHHPDLCRAEVRIQGAIDGFHEDDAVAVGPTPLSKLKIEGSVDGKDDTNNILIIQVDGMVAPAEEPTH</sequence>
<dbReference type="AlphaFoldDB" id="A0ABD5QBZ0"/>
<evidence type="ECO:0000313" key="2">
    <source>
        <dbReference type="EMBL" id="MFC4987079.1"/>
    </source>
</evidence>
<dbReference type="Proteomes" id="UP001595925">
    <property type="component" value="Unassembled WGS sequence"/>
</dbReference>
<dbReference type="PANTHER" id="PTHR33221:SF15">
    <property type="entry name" value="HTH-TYPE TRANSCRIPTIONAL REGULATOR YWGB-RELATED"/>
    <property type="match status" value="1"/>
</dbReference>
<gene>
    <name evidence="2" type="ORF">ACFPFO_04720</name>
</gene>
<dbReference type="PANTHER" id="PTHR33221">
    <property type="entry name" value="WINGED HELIX-TURN-HELIX TRANSCRIPTIONAL REGULATOR, RRF2 FAMILY"/>
    <property type="match status" value="1"/>
</dbReference>
<feature type="domain" description="Winged helix-turn-helix transcription repressor HrcA DNA-binding" evidence="1">
    <location>
        <begin position="5"/>
        <end position="82"/>
    </location>
</feature>
<proteinExistence type="predicted"/>
<dbReference type="InterPro" id="IPR036388">
    <property type="entry name" value="WH-like_DNA-bd_sf"/>
</dbReference>
<comment type="caution">
    <text evidence="2">The sequence shown here is derived from an EMBL/GenBank/DDBJ whole genome shotgun (WGS) entry which is preliminary data.</text>
</comment>
<reference evidence="2 3" key="1">
    <citation type="journal article" date="2019" name="Int. J. Syst. Evol. Microbiol.">
        <title>The Global Catalogue of Microorganisms (GCM) 10K type strain sequencing project: providing services to taxonomists for standard genome sequencing and annotation.</title>
        <authorList>
            <consortium name="The Broad Institute Genomics Platform"/>
            <consortium name="The Broad Institute Genome Sequencing Center for Infectious Disease"/>
            <person name="Wu L."/>
            <person name="Ma J."/>
        </authorList>
    </citation>
    <scope>NUCLEOTIDE SEQUENCE [LARGE SCALE GENOMIC DNA]</scope>
    <source>
        <strain evidence="2 3">CGMCC 1.15824</strain>
    </source>
</reference>
<evidence type="ECO:0000313" key="3">
    <source>
        <dbReference type="Proteomes" id="UP001595925"/>
    </source>
</evidence>
<dbReference type="Pfam" id="PF03444">
    <property type="entry name" value="WHD_HrcA"/>
    <property type="match status" value="1"/>
</dbReference>
<protein>
    <submittedName>
        <fullName evidence="2">Rrf2 family transcriptional regulator</fullName>
    </submittedName>
</protein>
<dbReference type="InterPro" id="IPR000944">
    <property type="entry name" value="Tscrpt_reg_Rrf2"/>
</dbReference>
<accession>A0ABD5QBZ0</accession>
<dbReference type="Gene3D" id="1.10.10.10">
    <property type="entry name" value="Winged helix-like DNA-binding domain superfamily/Winged helix DNA-binding domain"/>
    <property type="match status" value="1"/>
</dbReference>
<organism evidence="2 3">
    <name type="scientific">Saliphagus infecundisoli</name>
    <dbReference type="NCBI Taxonomy" id="1849069"/>
    <lineage>
        <taxon>Archaea</taxon>
        <taxon>Methanobacteriati</taxon>
        <taxon>Methanobacteriota</taxon>
        <taxon>Stenosarchaea group</taxon>
        <taxon>Halobacteria</taxon>
        <taxon>Halobacteriales</taxon>
        <taxon>Natrialbaceae</taxon>
        <taxon>Saliphagus</taxon>
    </lineage>
</organism>
<dbReference type="SUPFAM" id="SSF46785">
    <property type="entry name" value="Winged helix' DNA-binding domain"/>
    <property type="match status" value="1"/>
</dbReference>
<dbReference type="InterPro" id="IPR005104">
    <property type="entry name" value="WHTH_HrcA_DNA-bd"/>
</dbReference>
<name>A0ABD5QBZ0_9EURY</name>
<evidence type="ECO:0000259" key="1">
    <source>
        <dbReference type="Pfam" id="PF03444"/>
    </source>
</evidence>
<dbReference type="InterPro" id="IPR036390">
    <property type="entry name" value="WH_DNA-bd_sf"/>
</dbReference>
<keyword evidence="3" id="KW-1185">Reference proteome</keyword>
<dbReference type="RefSeq" id="WP_224830181.1">
    <property type="nucleotide sequence ID" value="NZ_JAIVEF010000045.1"/>
</dbReference>